<accession>A0AAN8JNZ6</accession>
<dbReference type="InterPro" id="IPR050370">
    <property type="entry name" value="HES_HEY"/>
</dbReference>
<dbReference type="GO" id="GO:0006355">
    <property type="term" value="P:regulation of DNA-templated transcription"/>
    <property type="evidence" value="ECO:0007669"/>
    <property type="project" value="InterPro"/>
</dbReference>
<dbReference type="GO" id="GO:0046983">
    <property type="term" value="F:protein dimerization activity"/>
    <property type="evidence" value="ECO:0007669"/>
    <property type="project" value="InterPro"/>
</dbReference>
<feature type="compositionally biased region" description="Low complexity" evidence="6">
    <location>
        <begin position="147"/>
        <end position="164"/>
    </location>
</feature>
<evidence type="ECO:0000259" key="7">
    <source>
        <dbReference type="PROSITE" id="PS50888"/>
    </source>
</evidence>
<dbReference type="PROSITE" id="PS50888">
    <property type="entry name" value="BHLH"/>
    <property type="match status" value="1"/>
</dbReference>
<dbReference type="SMART" id="SM00511">
    <property type="entry name" value="ORANGE"/>
    <property type="match status" value="1"/>
</dbReference>
<evidence type="ECO:0000313" key="9">
    <source>
        <dbReference type="EMBL" id="KAK6177458.1"/>
    </source>
</evidence>
<dbReference type="Gene3D" id="4.10.280.10">
    <property type="entry name" value="Helix-loop-helix DNA-binding domain"/>
    <property type="match status" value="1"/>
</dbReference>
<dbReference type="InterPro" id="IPR003650">
    <property type="entry name" value="Orange_dom"/>
</dbReference>
<feature type="region of interest" description="Disordered" evidence="6">
    <location>
        <begin position="141"/>
        <end position="170"/>
    </location>
</feature>
<evidence type="ECO:0000259" key="8">
    <source>
        <dbReference type="PROSITE" id="PS51054"/>
    </source>
</evidence>
<dbReference type="GO" id="GO:0005634">
    <property type="term" value="C:nucleus"/>
    <property type="evidence" value="ECO:0007669"/>
    <property type="project" value="UniProtKB-SubCell"/>
</dbReference>
<keyword evidence="3" id="KW-0238">DNA-binding</keyword>
<dbReference type="PROSITE" id="PS51054">
    <property type="entry name" value="ORANGE"/>
    <property type="match status" value="1"/>
</dbReference>
<dbReference type="SUPFAM" id="SSF158457">
    <property type="entry name" value="Orange domain-like"/>
    <property type="match status" value="1"/>
</dbReference>
<evidence type="ECO:0000313" key="10">
    <source>
        <dbReference type="Proteomes" id="UP001347796"/>
    </source>
</evidence>
<evidence type="ECO:0000256" key="6">
    <source>
        <dbReference type="SAM" id="MobiDB-lite"/>
    </source>
</evidence>
<dbReference type="AlphaFoldDB" id="A0AAN8JNZ6"/>
<evidence type="ECO:0000256" key="5">
    <source>
        <dbReference type="ARBA" id="ARBA00023242"/>
    </source>
</evidence>
<evidence type="ECO:0000256" key="3">
    <source>
        <dbReference type="ARBA" id="ARBA00023125"/>
    </source>
</evidence>
<dbReference type="SMART" id="SM00353">
    <property type="entry name" value="HLH"/>
    <property type="match status" value="1"/>
</dbReference>
<dbReference type="Gene3D" id="6.10.250.980">
    <property type="match status" value="1"/>
</dbReference>
<dbReference type="InterPro" id="IPR011598">
    <property type="entry name" value="bHLH_dom"/>
</dbReference>
<keyword evidence="10" id="KW-1185">Reference proteome</keyword>
<dbReference type="InterPro" id="IPR036638">
    <property type="entry name" value="HLH_DNA-bd_sf"/>
</dbReference>
<name>A0AAN8JNZ6_PATCE</name>
<comment type="caution">
    <text evidence="9">The sequence shown here is derived from an EMBL/GenBank/DDBJ whole genome shotgun (WGS) entry which is preliminary data.</text>
</comment>
<gene>
    <name evidence="9" type="ORF">SNE40_015554</name>
</gene>
<evidence type="ECO:0000256" key="4">
    <source>
        <dbReference type="ARBA" id="ARBA00023163"/>
    </source>
</evidence>
<feature type="domain" description="Orange" evidence="8">
    <location>
        <begin position="97"/>
        <end position="130"/>
    </location>
</feature>
<dbReference type="FunFam" id="4.10.280.10:FF:000009">
    <property type="entry name" value="Transcription factor HES-1"/>
    <property type="match status" value="1"/>
</dbReference>
<proteinExistence type="predicted"/>
<feature type="region of interest" description="Disordered" evidence="6">
    <location>
        <begin position="1"/>
        <end position="32"/>
    </location>
</feature>
<keyword evidence="5" id="KW-0539">Nucleus</keyword>
<protein>
    <submittedName>
        <fullName evidence="9">Uncharacterized protein</fullName>
    </submittedName>
</protein>
<dbReference type="EMBL" id="JAZGQO010000010">
    <property type="protein sequence ID" value="KAK6177458.1"/>
    <property type="molecule type" value="Genomic_DNA"/>
</dbReference>
<keyword evidence="4" id="KW-0804">Transcription</keyword>
<evidence type="ECO:0000256" key="2">
    <source>
        <dbReference type="ARBA" id="ARBA00023015"/>
    </source>
</evidence>
<dbReference type="Pfam" id="PF00010">
    <property type="entry name" value="HLH"/>
    <property type="match status" value="1"/>
</dbReference>
<sequence>MAIPPDRNMHSDKATTSTSEGRKSSKPIMEKRRRARINASLSELKSLLLEVIKKEGSRHSKMEKADILEMTVKHLRQLQRQQFTGSPKTDSNVLNNYRLGFDECAQEVTRYLSQMEINDVNLRSKILDHLASCVSSGIFNPSPPSTPVSSTTPTPPSHTCGSSPQLQMPAAQISPSPSLVYNPIQQEQLPPHSQVLQTIPPLPGLPAPQAQGQAVQMTNIVSAVQVIPTKLQSGEIAFVMPGNVLNSQAPSYIIPVYPSASATGGSPLAQTVHNTPVSAPNVISSLPIVPTPQHIISPRPSHHVPSATISSEHQFATVTSGPGLTTQSVTPYHPNISLFSPHHPAPQPSHTLPAPLIPLEPRPLFSLRHDQVENDEHVRQDRELPCDDNMWRPW</sequence>
<feature type="domain" description="BHLH" evidence="7">
    <location>
        <begin position="21"/>
        <end position="78"/>
    </location>
</feature>
<dbReference type="Pfam" id="PF07527">
    <property type="entry name" value="Hairy_orange"/>
    <property type="match status" value="1"/>
</dbReference>
<dbReference type="GO" id="GO:0003677">
    <property type="term" value="F:DNA binding"/>
    <property type="evidence" value="ECO:0007669"/>
    <property type="project" value="UniProtKB-KW"/>
</dbReference>
<evidence type="ECO:0000256" key="1">
    <source>
        <dbReference type="ARBA" id="ARBA00004123"/>
    </source>
</evidence>
<dbReference type="SUPFAM" id="SSF47459">
    <property type="entry name" value="HLH, helix-loop-helix DNA-binding domain"/>
    <property type="match status" value="1"/>
</dbReference>
<keyword evidence="2" id="KW-0805">Transcription regulation</keyword>
<dbReference type="PANTHER" id="PTHR10985">
    <property type="entry name" value="BASIC HELIX-LOOP-HELIX TRANSCRIPTION FACTOR, HES-RELATED"/>
    <property type="match status" value="1"/>
</dbReference>
<dbReference type="Proteomes" id="UP001347796">
    <property type="component" value="Unassembled WGS sequence"/>
</dbReference>
<reference evidence="9 10" key="1">
    <citation type="submission" date="2024-01" db="EMBL/GenBank/DDBJ databases">
        <title>The genome of the rayed Mediterranean limpet Patella caerulea (Linnaeus, 1758).</title>
        <authorList>
            <person name="Anh-Thu Weber A."/>
            <person name="Halstead-Nussloch G."/>
        </authorList>
    </citation>
    <scope>NUCLEOTIDE SEQUENCE [LARGE SCALE GENOMIC DNA]</scope>
    <source>
        <strain evidence="9">AATW-2023a</strain>
        <tissue evidence="9">Whole specimen</tissue>
    </source>
</reference>
<organism evidence="9 10">
    <name type="scientific">Patella caerulea</name>
    <name type="common">Rayed Mediterranean limpet</name>
    <dbReference type="NCBI Taxonomy" id="87958"/>
    <lineage>
        <taxon>Eukaryota</taxon>
        <taxon>Metazoa</taxon>
        <taxon>Spiralia</taxon>
        <taxon>Lophotrochozoa</taxon>
        <taxon>Mollusca</taxon>
        <taxon>Gastropoda</taxon>
        <taxon>Patellogastropoda</taxon>
        <taxon>Patelloidea</taxon>
        <taxon>Patellidae</taxon>
        <taxon>Patella</taxon>
    </lineage>
</organism>
<comment type="subcellular location">
    <subcellularLocation>
        <location evidence="1">Nucleus</location>
    </subcellularLocation>
</comment>